<dbReference type="InterPro" id="IPR035965">
    <property type="entry name" value="PAS-like_dom_sf"/>
</dbReference>
<dbReference type="InterPro" id="IPR029787">
    <property type="entry name" value="Nucleotide_cyclase"/>
</dbReference>
<dbReference type="CDD" id="cd00130">
    <property type="entry name" value="PAS"/>
    <property type="match status" value="1"/>
</dbReference>
<feature type="domain" description="PAS" evidence="1">
    <location>
        <begin position="66"/>
        <end position="136"/>
    </location>
</feature>
<sequence>MTLFTDGASDTVWPDFSLNRPMLWVALSAFSASIWLPGIPLRLAAAALVALGIMDAWRQIRLEHQRARLGEAALSLSEEGVIITDASNRIVTVNPAFTRITGYTLDEVRGTNASSLSAPRHDKAFFENYWQTLKATGRWEGEVWNRRKQGDEYPEWLRARVVSDESGRVTHHVCLSTEISIHKARERDLQRIGFEDPLTGLPNRRRLHDLLESRLRHLRAGESLDMALIDIDGFKEINDGIGVELGDRLLAHFGQRLARQVAGGVVGRLGGDEFMVISTTTHDDHDNWIKGLQNHLGQPFEIDQHSLRLGLTIGSCRSPEDGRESGVLFQRLESALYSAKRNGRNHSQRFRPSLDVQDSPQLGMLNDLRNALAVGGQLELHYQPQYRLEDDSLVGLEALLRWQHPRDGMVSPGDFIPLAERHGLMATLGDWVIDQALAQLSHWQSKGMPEVVVWINISAMQLFQGDLETALASGLARHRVPPRLLGLELTESVLLDERAGDIAPRLEKLRRQGHHVAIDDFGTGYSSLGYLKHLPLDKLKLDRAFIQALPDDQADAAIVCAVLAMARGLELEVIAEGVETEAQRDYLRAQGCAQVQGFFYARPLPAARLEAQWREQISAGQIIKGKSFAEASA</sequence>
<dbReference type="Pfam" id="PF00990">
    <property type="entry name" value="GGDEF"/>
    <property type="match status" value="1"/>
</dbReference>
<dbReference type="PROSITE" id="PS50883">
    <property type="entry name" value="EAL"/>
    <property type="match status" value="1"/>
</dbReference>
<dbReference type="CDD" id="cd01949">
    <property type="entry name" value="GGDEF"/>
    <property type="match status" value="1"/>
</dbReference>
<dbReference type="Gene3D" id="3.20.20.450">
    <property type="entry name" value="EAL domain"/>
    <property type="match status" value="1"/>
</dbReference>
<accession>A0A1H7T363</accession>
<dbReference type="InterPro" id="IPR043128">
    <property type="entry name" value="Rev_trsase/Diguanyl_cyclase"/>
</dbReference>
<evidence type="ECO:0000313" key="4">
    <source>
        <dbReference type="EMBL" id="SEL78939.1"/>
    </source>
</evidence>
<name>A0A1H7T363_9GAMM</name>
<dbReference type="NCBIfam" id="TIGR00254">
    <property type="entry name" value="GGDEF"/>
    <property type="match status" value="1"/>
</dbReference>
<dbReference type="PANTHER" id="PTHR44757:SF2">
    <property type="entry name" value="BIOFILM ARCHITECTURE MAINTENANCE PROTEIN MBAA"/>
    <property type="match status" value="1"/>
</dbReference>
<dbReference type="Proteomes" id="UP000198807">
    <property type="component" value="Unassembled WGS sequence"/>
</dbReference>
<dbReference type="NCBIfam" id="TIGR00229">
    <property type="entry name" value="sensory_box"/>
    <property type="match status" value="1"/>
</dbReference>
<dbReference type="SUPFAM" id="SSF55785">
    <property type="entry name" value="PYP-like sensor domain (PAS domain)"/>
    <property type="match status" value="1"/>
</dbReference>
<evidence type="ECO:0000259" key="3">
    <source>
        <dbReference type="PROSITE" id="PS50887"/>
    </source>
</evidence>
<evidence type="ECO:0000313" key="5">
    <source>
        <dbReference type="Proteomes" id="UP000198807"/>
    </source>
</evidence>
<feature type="domain" description="GGDEF" evidence="3">
    <location>
        <begin position="222"/>
        <end position="352"/>
    </location>
</feature>
<dbReference type="Pfam" id="PF13426">
    <property type="entry name" value="PAS_9"/>
    <property type="match status" value="1"/>
</dbReference>
<dbReference type="SUPFAM" id="SSF55073">
    <property type="entry name" value="Nucleotide cyclase"/>
    <property type="match status" value="1"/>
</dbReference>
<feature type="domain" description="EAL" evidence="2">
    <location>
        <begin position="361"/>
        <end position="617"/>
    </location>
</feature>
<proteinExistence type="predicted"/>
<organism evidence="4 5">
    <name type="scientific">Halomonas daqiaonensis</name>
    <dbReference type="NCBI Taxonomy" id="650850"/>
    <lineage>
        <taxon>Bacteria</taxon>
        <taxon>Pseudomonadati</taxon>
        <taxon>Pseudomonadota</taxon>
        <taxon>Gammaproteobacteria</taxon>
        <taxon>Oceanospirillales</taxon>
        <taxon>Halomonadaceae</taxon>
        <taxon>Halomonas</taxon>
    </lineage>
</organism>
<dbReference type="Gene3D" id="3.30.450.20">
    <property type="entry name" value="PAS domain"/>
    <property type="match status" value="1"/>
</dbReference>
<gene>
    <name evidence="4" type="ORF">SAMN04488129_11639</name>
</gene>
<keyword evidence="5" id="KW-1185">Reference proteome</keyword>
<dbReference type="SMART" id="SM00052">
    <property type="entry name" value="EAL"/>
    <property type="match status" value="1"/>
</dbReference>
<protein>
    <submittedName>
        <fullName evidence="4">PAS domain S-box-containing protein/diguanylate cyclase (GGDEF) domain-containing protein</fullName>
    </submittedName>
</protein>
<dbReference type="InterPro" id="IPR052155">
    <property type="entry name" value="Biofilm_reg_signaling"/>
</dbReference>
<dbReference type="InterPro" id="IPR000160">
    <property type="entry name" value="GGDEF_dom"/>
</dbReference>
<dbReference type="SUPFAM" id="SSF141868">
    <property type="entry name" value="EAL domain-like"/>
    <property type="match status" value="1"/>
</dbReference>
<dbReference type="Gene3D" id="3.30.70.270">
    <property type="match status" value="1"/>
</dbReference>
<dbReference type="SMART" id="SM00091">
    <property type="entry name" value="PAS"/>
    <property type="match status" value="1"/>
</dbReference>
<dbReference type="InterPro" id="IPR001633">
    <property type="entry name" value="EAL_dom"/>
</dbReference>
<reference evidence="5" key="1">
    <citation type="submission" date="2016-10" db="EMBL/GenBank/DDBJ databases">
        <authorList>
            <person name="Varghese N."/>
            <person name="Submissions S."/>
        </authorList>
    </citation>
    <scope>NUCLEOTIDE SEQUENCE [LARGE SCALE GENOMIC DNA]</scope>
    <source>
        <strain evidence="5">CGMCC 1.9150</strain>
    </source>
</reference>
<dbReference type="EMBL" id="FOBC01000016">
    <property type="protein sequence ID" value="SEL78939.1"/>
    <property type="molecule type" value="Genomic_DNA"/>
</dbReference>
<dbReference type="PROSITE" id="PS50112">
    <property type="entry name" value="PAS"/>
    <property type="match status" value="1"/>
</dbReference>
<evidence type="ECO:0000259" key="2">
    <source>
        <dbReference type="PROSITE" id="PS50883"/>
    </source>
</evidence>
<dbReference type="PANTHER" id="PTHR44757">
    <property type="entry name" value="DIGUANYLATE CYCLASE DGCP"/>
    <property type="match status" value="1"/>
</dbReference>
<dbReference type="CDD" id="cd01948">
    <property type="entry name" value="EAL"/>
    <property type="match status" value="1"/>
</dbReference>
<evidence type="ECO:0000259" key="1">
    <source>
        <dbReference type="PROSITE" id="PS50112"/>
    </source>
</evidence>
<dbReference type="Pfam" id="PF00563">
    <property type="entry name" value="EAL"/>
    <property type="match status" value="1"/>
</dbReference>
<dbReference type="InterPro" id="IPR035919">
    <property type="entry name" value="EAL_sf"/>
</dbReference>
<dbReference type="PROSITE" id="PS50887">
    <property type="entry name" value="GGDEF"/>
    <property type="match status" value="1"/>
</dbReference>
<dbReference type="AlphaFoldDB" id="A0A1H7T363"/>
<dbReference type="InterPro" id="IPR000014">
    <property type="entry name" value="PAS"/>
</dbReference>
<dbReference type="SMART" id="SM00267">
    <property type="entry name" value="GGDEF"/>
    <property type="match status" value="1"/>
</dbReference>
<dbReference type="STRING" id="650850.SAMN04488129_11639"/>